<name>A0A0A7FVP6_9CLOT</name>
<organism evidence="1 2">
    <name type="scientific">Clostridium baratii str. Sullivan</name>
    <dbReference type="NCBI Taxonomy" id="1415775"/>
    <lineage>
        <taxon>Bacteria</taxon>
        <taxon>Bacillati</taxon>
        <taxon>Bacillota</taxon>
        <taxon>Clostridia</taxon>
        <taxon>Eubacteriales</taxon>
        <taxon>Clostridiaceae</taxon>
        <taxon>Clostridium</taxon>
    </lineage>
</organism>
<proteinExistence type="predicted"/>
<accession>A0A0A7FVP6</accession>
<dbReference type="AlphaFoldDB" id="A0A0A7FVP6"/>
<dbReference type="EMBL" id="CP006905">
    <property type="protein sequence ID" value="AIY82881.1"/>
    <property type="molecule type" value="Genomic_DNA"/>
</dbReference>
<dbReference type="Proteomes" id="UP000030635">
    <property type="component" value="Chromosome"/>
</dbReference>
<gene>
    <name evidence="1" type="ORF">U729_1980</name>
</gene>
<evidence type="ECO:0000313" key="1">
    <source>
        <dbReference type="EMBL" id="AIY82881.1"/>
    </source>
</evidence>
<keyword evidence="2" id="KW-1185">Reference proteome</keyword>
<reference evidence="1 2" key="1">
    <citation type="journal article" date="2015" name="Infect. Genet. Evol.">
        <title>Genomic sequences of six botulinum neurotoxin-producing strains representing three clostridial species illustrate the mobility and diversity of botulinum neurotoxin genes.</title>
        <authorList>
            <person name="Smith T.J."/>
            <person name="Hill K.K."/>
            <person name="Xie G."/>
            <person name="Foley B.T."/>
            <person name="Williamson C.H."/>
            <person name="Foster J.T."/>
            <person name="Johnson S.L."/>
            <person name="Chertkov O."/>
            <person name="Teshima H."/>
            <person name="Gibbons H.S."/>
            <person name="Johnsky L.A."/>
            <person name="Karavis M.A."/>
            <person name="Smith L.A."/>
        </authorList>
    </citation>
    <scope>NUCLEOTIDE SEQUENCE [LARGE SCALE GENOMIC DNA]</scope>
    <source>
        <strain evidence="1">Sullivan</strain>
    </source>
</reference>
<dbReference type="KEGG" id="cbv:U729_1980"/>
<dbReference type="STRING" id="1561.NPD11_1032"/>
<protein>
    <submittedName>
        <fullName evidence="1">Uncharacterized protein</fullName>
    </submittedName>
</protein>
<evidence type="ECO:0000313" key="2">
    <source>
        <dbReference type="Proteomes" id="UP000030635"/>
    </source>
</evidence>
<sequence length="57" mass="6689">MIKYDEGIEYYEKENINNILTNIESLNEETAMVIDGTMYIITRDGKDIFVEKIKNVL</sequence>
<dbReference type="RefSeq" id="WP_158380617.1">
    <property type="nucleotide sequence ID" value="NZ_CP006905.1"/>
</dbReference>
<dbReference type="HOGENOM" id="CLU_2988443_0_0_9"/>